<dbReference type="InterPro" id="IPR001562">
    <property type="entry name" value="Znf_Btk_motif"/>
</dbReference>
<dbReference type="InterPro" id="IPR011009">
    <property type="entry name" value="Kinase-like_dom_sf"/>
</dbReference>
<evidence type="ECO:0000256" key="1">
    <source>
        <dbReference type="ARBA" id="ARBA00001947"/>
    </source>
</evidence>
<evidence type="ECO:0000259" key="21">
    <source>
        <dbReference type="PROSITE" id="PS50003"/>
    </source>
</evidence>
<feature type="domain" description="SH2" evidence="19">
    <location>
        <begin position="248"/>
        <end position="342"/>
    </location>
</feature>
<dbReference type="PROSITE" id="PS51113">
    <property type="entry name" value="ZF_BTK"/>
    <property type="match status" value="1"/>
</dbReference>
<dbReference type="InterPro" id="IPR001452">
    <property type="entry name" value="SH3_domain"/>
</dbReference>
<dbReference type="PROSITE" id="PS00109">
    <property type="entry name" value="PROTEIN_KINASE_TYR"/>
    <property type="match status" value="1"/>
</dbReference>
<dbReference type="InterPro" id="IPR036028">
    <property type="entry name" value="SH3-like_dom_sf"/>
</dbReference>
<evidence type="ECO:0000259" key="20">
    <source>
        <dbReference type="PROSITE" id="PS50002"/>
    </source>
</evidence>
<evidence type="ECO:0000259" key="19">
    <source>
        <dbReference type="PROSITE" id="PS50001"/>
    </source>
</evidence>
<feature type="binding site" evidence="17">
    <location>
        <position position="396"/>
    </location>
    <ligand>
        <name>ATP</name>
        <dbReference type="ChEBI" id="CHEBI:30616"/>
    </ligand>
</feature>
<dbReference type="SMART" id="SM00326">
    <property type="entry name" value="SH3"/>
    <property type="match status" value="1"/>
</dbReference>
<evidence type="ECO:0000256" key="10">
    <source>
        <dbReference type="ARBA" id="ARBA00022840"/>
    </source>
</evidence>
<evidence type="ECO:0000256" key="2">
    <source>
        <dbReference type="ARBA" id="ARBA00022443"/>
    </source>
</evidence>
<dbReference type="PROSITE" id="PS50002">
    <property type="entry name" value="SH3"/>
    <property type="match status" value="1"/>
</dbReference>
<dbReference type="Pfam" id="PF07714">
    <property type="entry name" value="PK_Tyr_Ser-Thr"/>
    <property type="match status" value="1"/>
</dbReference>
<dbReference type="Pfam" id="PF00169">
    <property type="entry name" value="PH"/>
    <property type="match status" value="1"/>
</dbReference>
<dbReference type="PROSITE" id="PS50001">
    <property type="entry name" value="SH2"/>
    <property type="match status" value="1"/>
</dbReference>
<name>A0AAV2I1D2_LYMST</name>
<dbReference type="GO" id="GO:0005737">
    <property type="term" value="C:cytoplasm"/>
    <property type="evidence" value="ECO:0007669"/>
    <property type="project" value="UniProtKB-ARBA"/>
</dbReference>
<dbReference type="PRINTS" id="PR00109">
    <property type="entry name" value="TYRKINASE"/>
</dbReference>
<keyword evidence="7 16" id="KW-0863">Zinc-finger</keyword>
<keyword evidence="12 18" id="KW-0829">Tyrosine-protein kinase</keyword>
<dbReference type="Pfam" id="PF00779">
    <property type="entry name" value="BTK"/>
    <property type="match status" value="1"/>
</dbReference>
<evidence type="ECO:0000256" key="12">
    <source>
        <dbReference type="ARBA" id="ARBA00023137"/>
    </source>
</evidence>
<evidence type="ECO:0000256" key="17">
    <source>
        <dbReference type="PROSITE-ProRule" id="PRU10141"/>
    </source>
</evidence>
<evidence type="ECO:0000256" key="3">
    <source>
        <dbReference type="ARBA" id="ARBA00022553"/>
    </source>
</evidence>
<dbReference type="Gene3D" id="3.30.505.10">
    <property type="entry name" value="SH2 domain"/>
    <property type="match status" value="1"/>
</dbReference>
<evidence type="ECO:0000256" key="4">
    <source>
        <dbReference type="ARBA" id="ARBA00022679"/>
    </source>
</evidence>
<dbReference type="PANTHER" id="PTHR24418">
    <property type="entry name" value="TYROSINE-PROTEIN KINASE"/>
    <property type="match status" value="1"/>
</dbReference>
<evidence type="ECO:0000256" key="8">
    <source>
        <dbReference type="ARBA" id="ARBA00022777"/>
    </source>
</evidence>
<feature type="domain" description="SH3" evidence="20">
    <location>
        <begin position="182"/>
        <end position="242"/>
    </location>
</feature>
<evidence type="ECO:0000256" key="11">
    <source>
        <dbReference type="ARBA" id="ARBA00022999"/>
    </source>
</evidence>
<dbReference type="InterPro" id="IPR036860">
    <property type="entry name" value="SH2_dom_sf"/>
</dbReference>
<evidence type="ECO:0000259" key="22">
    <source>
        <dbReference type="PROSITE" id="PS50011"/>
    </source>
</evidence>
<dbReference type="InterPro" id="IPR017441">
    <property type="entry name" value="Protein_kinase_ATP_BS"/>
</dbReference>
<comment type="catalytic activity">
    <reaction evidence="13 18">
        <text>L-tyrosyl-[protein] + ATP = O-phospho-L-tyrosyl-[protein] + ADP + H(+)</text>
        <dbReference type="Rhea" id="RHEA:10596"/>
        <dbReference type="Rhea" id="RHEA-COMP:10136"/>
        <dbReference type="Rhea" id="RHEA-COMP:20101"/>
        <dbReference type="ChEBI" id="CHEBI:15378"/>
        <dbReference type="ChEBI" id="CHEBI:30616"/>
        <dbReference type="ChEBI" id="CHEBI:46858"/>
        <dbReference type="ChEBI" id="CHEBI:61978"/>
        <dbReference type="ChEBI" id="CHEBI:456216"/>
        <dbReference type="EC" id="2.7.10.2"/>
    </reaction>
</comment>
<evidence type="ECO:0000256" key="6">
    <source>
        <dbReference type="ARBA" id="ARBA00022741"/>
    </source>
</evidence>
<evidence type="ECO:0000256" key="7">
    <source>
        <dbReference type="ARBA" id="ARBA00022771"/>
    </source>
</evidence>
<keyword evidence="11 14" id="KW-0727">SH2 domain</keyword>
<dbReference type="Proteomes" id="UP001497497">
    <property type="component" value="Unassembled WGS sequence"/>
</dbReference>
<dbReference type="PRINTS" id="PR00401">
    <property type="entry name" value="SH2DOMAIN"/>
</dbReference>
<evidence type="ECO:0000256" key="13">
    <source>
        <dbReference type="ARBA" id="ARBA00051245"/>
    </source>
</evidence>
<dbReference type="AlphaFoldDB" id="A0AAV2I1D2"/>
<dbReference type="InterPro" id="IPR000719">
    <property type="entry name" value="Prot_kinase_dom"/>
</dbReference>
<keyword evidence="10 17" id="KW-0067">ATP-binding</keyword>
<evidence type="ECO:0000256" key="18">
    <source>
        <dbReference type="RuleBase" id="RU362096"/>
    </source>
</evidence>
<dbReference type="GO" id="GO:0004715">
    <property type="term" value="F:non-membrane spanning protein tyrosine kinase activity"/>
    <property type="evidence" value="ECO:0007669"/>
    <property type="project" value="UniProtKB-EC"/>
</dbReference>
<evidence type="ECO:0000313" key="23">
    <source>
        <dbReference type="EMBL" id="CAL1539620.1"/>
    </source>
</evidence>
<gene>
    <name evidence="23" type="ORF">GSLYS_00013353001</name>
</gene>
<dbReference type="GO" id="GO:0035556">
    <property type="term" value="P:intracellular signal transduction"/>
    <property type="evidence" value="ECO:0007669"/>
    <property type="project" value="InterPro"/>
</dbReference>
<dbReference type="InterPro" id="IPR000980">
    <property type="entry name" value="SH2"/>
</dbReference>
<dbReference type="SMART" id="SM00219">
    <property type="entry name" value="TyrKc"/>
    <property type="match status" value="1"/>
</dbReference>
<sequence length="635" mass="73064">MASRVKTNGFVGPIIKEGVLCKRSVIKRKILHAQNYKNRLFRLNDNYLLYYEGDLQSPGKLKGDVMLKQIRVVMEVEDKRLEDKDNVFQIVYAERDDFCTLYIVASSNVERQAWLEAIRTCALKSGAQFFNKYHPGVWTKKHAYYNCCDQSNRNAIGCKCCESFPQSTPPLPPVPPPRVDTANDKVYIAVFDYQPTDDWGLELIAGEQYVIKDETAENWWYAVNKDGKEGYIPSNYIKKNCGLEIFEWYYKDCSRERSKDLLMLAAKEGCFLVRESISSPGEYSLSIYTTENGGNVRHYQIKRNELGQYYISINHPHNSIQELVHYHKYNAGGIYTRLRDPPPRGDAPSTAGFSRSKWDLDPKLLTRGRELGRGCFGVVYEGVYKTGQNLMPVAIKEMTVKPSSDEVVQEFKTMTQLSHPNLVQLYGVILNNEPQMIITELLIHGALNGYLTRHRQKLFYNQSKLLDFSLQVCCGMEYLDKRNIIHRDLAARNCLVGRENVVKVGDFGLARIVLDDDEYQMSEGTKFPFKWAPPEVLFHRKFSSKSDVWAYGILMWEIYSCGEMPYSGMSNPDVLKYVAEEGKRLEMPRAASTPIFEIMKHCWATHPFDRPTFTHLRNSLERLNARGDYLPAVIP</sequence>
<dbReference type="InterPro" id="IPR001849">
    <property type="entry name" value="PH_domain"/>
</dbReference>
<dbReference type="EMBL" id="CAXITT010000346">
    <property type="protein sequence ID" value="CAL1539620.1"/>
    <property type="molecule type" value="Genomic_DNA"/>
</dbReference>
<evidence type="ECO:0000256" key="15">
    <source>
        <dbReference type="PROSITE-ProRule" id="PRU00192"/>
    </source>
</evidence>
<dbReference type="SUPFAM" id="SSF50044">
    <property type="entry name" value="SH3-domain"/>
    <property type="match status" value="1"/>
</dbReference>
<keyword evidence="9" id="KW-0862">Zinc</keyword>
<keyword evidence="6 17" id="KW-0547">Nucleotide-binding</keyword>
<keyword evidence="2 15" id="KW-0728">SH3 domain</keyword>
<evidence type="ECO:0000256" key="9">
    <source>
        <dbReference type="ARBA" id="ARBA00022833"/>
    </source>
</evidence>
<dbReference type="GO" id="GO:0008270">
    <property type="term" value="F:zinc ion binding"/>
    <property type="evidence" value="ECO:0007669"/>
    <property type="project" value="UniProtKB-KW"/>
</dbReference>
<dbReference type="InterPro" id="IPR008266">
    <property type="entry name" value="Tyr_kinase_AS"/>
</dbReference>
<feature type="domain" description="PH" evidence="21">
    <location>
        <begin position="13"/>
        <end position="123"/>
    </location>
</feature>
<dbReference type="PROSITE" id="PS50011">
    <property type="entry name" value="PROTEIN_KINASE_DOM"/>
    <property type="match status" value="1"/>
</dbReference>
<protein>
    <recommendedName>
        <fullName evidence="18">Tyrosine-protein kinase</fullName>
        <ecNumber evidence="18">2.7.10.2</ecNumber>
    </recommendedName>
</protein>
<dbReference type="InterPro" id="IPR050198">
    <property type="entry name" value="Non-receptor_tyrosine_kinases"/>
</dbReference>
<evidence type="ECO:0000256" key="14">
    <source>
        <dbReference type="PROSITE-ProRule" id="PRU00191"/>
    </source>
</evidence>
<dbReference type="PROSITE" id="PS50003">
    <property type="entry name" value="PH_DOMAIN"/>
    <property type="match status" value="1"/>
</dbReference>
<dbReference type="SUPFAM" id="SSF55550">
    <property type="entry name" value="SH2 domain"/>
    <property type="match status" value="1"/>
</dbReference>
<dbReference type="EC" id="2.7.10.2" evidence="18"/>
<keyword evidence="5" id="KW-0479">Metal-binding</keyword>
<reference evidence="23 24" key="1">
    <citation type="submission" date="2024-04" db="EMBL/GenBank/DDBJ databases">
        <authorList>
            <consortium name="Genoscope - CEA"/>
            <person name="William W."/>
        </authorList>
    </citation>
    <scope>NUCLEOTIDE SEQUENCE [LARGE SCALE GENOMIC DNA]</scope>
</reference>
<keyword evidence="4 18" id="KW-0808">Transferase</keyword>
<proteinExistence type="inferred from homology"/>
<evidence type="ECO:0000256" key="16">
    <source>
        <dbReference type="PROSITE-ProRule" id="PRU00432"/>
    </source>
</evidence>
<evidence type="ECO:0000256" key="5">
    <source>
        <dbReference type="ARBA" id="ARBA00022723"/>
    </source>
</evidence>
<keyword evidence="8 18" id="KW-0418">Kinase</keyword>
<dbReference type="SMART" id="SM00252">
    <property type="entry name" value="SH2"/>
    <property type="match status" value="1"/>
</dbReference>
<dbReference type="PROSITE" id="PS00107">
    <property type="entry name" value="PROTEIN_KINASE_ATP"/>
    <property type="match status" value="1"/>
</dbReference>
<dbReference type="GO" id="GO:0005524">
    <property type="term" value="F:ATP binding"/>
    <property type="evidence" value="ECO:0007669"/>
    <property type="project" value="UniProtKB-UniRule"/>
</dbReference>
<comment type="caution">
    <text evidence="23">The sequence shown here is derived from an EMBL/GenBank/DDBJ whole genome shotgun (WGS) entry which is preliminary data.</text>
</comment>
<dbReference type="CDD" id="cd00192">
    <property type="entry name" value="PTKc"/>
    <property type="match status" value="1"/>
</dbReference>
<dbReference type="InterPro" id="IPR020635">
    <property type="entry name" value="Tyr_kinase_cat_dom"/>
</dbReference>
<comment type="cofactor">
    <cofactor evidence="1">
        <name>Zn(2+)</name>
        <dbReference type="ChEBI" id="CHEBI:29105"/>
    </cofactor>
</comment>
<dbReference type="Pfam" id="PF07653">
    <property type="entry name" value="SH3_2"/>
    <property type="match status" value="1"/>
</dbReference>
<accession>A0AAV2I1D2</accession>
<evidence type="ECO:0000313" key="24">
    <source>
        <dbReference type="Proteomes" id="UP001497497"/>
    </source>
</evidence>
<dbReference type="InterPro" id="IPR001245">
    <property type="entry name" value="Ser-Thr/Tyr_kinase_cat_dom"/>
</dbReference>
<dbReference type="Gene3D" id="2.30.30.40">
    <property type="entry name" value="SH3 Domains"/>
    <property type="match status" value="1"/>
</dbReference>
<keyword evidence="3" id="KW-0597">Phosphoprotein</keyword>
<dbReference type="SUPFAM" id="SSF50729">
    <property type="entry name" value="PH domain-like"/>
    <property type="match status" value="1"/>
</dbReference>
<comment type="similarity">
    <text evidence="18">Belongs to the protein kinase superfamily. Tyr protein kinase family.</text>
</comment>
<dbReference type="Gene3D" id="1.10.510.10">
    <property type="entry name" value="Transferase(Phosphotransferase) domain 1"/>
    <property type="match status" value="1"/>
</dbReference>
<dbReference type="FunFam" id="1.10.510.10:FF:000554">
    <property type="entry name" value="Predicted protein"/>
    <property type="match status" value="1"/>
</dbReference>
<dbReference type="SMART" id="SM00233">
    <property type="entry name" value="PH"/>
    <property type="match status" value="1"/>
</dbReference>
<dbReference type="Gene3D" id="2.30.29.30">
    <property type="entry name" value="Pleckstrin-homology domain (PH domain)/Phosphotyrosine-binding domain (PTB)"/>
    <property type="match status" value="1"/>
</dbReference>
<dbReference type="InterPro" id="IPR011993">
    <property type="entry name" value="PH-like_dom_sf"/>
</dbReference>
<feature type="domain" description="Protein kinase" evidence="22">
    <location>
        <begin position="365"/>
        <end position="623"/>
    </location>
</feature>
<dbReference type="SUPFAM" id="SSF56112">
    <property type="entry name" value="Protein kinase-like (PK-like)"/>
    <property type="match status" value="1"/>
</dbReference>
<organism evidence="23 24">
    <name type="scientific">Lymnaea stagnalis</name>
    <name type="common">Great pond snail</name>
    <name type="synonym">Helix stagnalis</name>
    <dbReference type="NCBI Taxonomy" id="6523"/>
    <lineage>
        <taxon>Eukaryota</taxon>
        <taxon>Metazoa</taxon>
        <taxon>Spiralia</taxon>
        <taxon>Lophotrochozoa</taxon>
        <taxon>Mollusca</taxon>
        <taxon>Gastropoda</taxon>
        <taxon>Heterobranchia</taxon>
        <taxon>Euthyneura</taxon>
        <taxon>Panpulmonata</taxon>
        <taxon>Hygrophila</taxon>
        <taxon>Lymnaeoidea</taxon>
        <taxon>Lymnaeidae</taxon>
        <taxon>Lymnaea</taxon>
    </lineage>
</organism>
<dbReference type="Pfam" id="PF00017">
    <property type="entry name" value="SH2"/>
    <property type="match status" value="1"/>
</dbReference>
<keyword evidence="24" id="KW-1185">Reference proteome</keyword>